<name>A0ABQ0L1X6_MYCCL</name>
<feature type="region of interest" description="Disordered" evidence="1">
    <location>
        <begin position="47"/>
        <end position="76"/>
    </location>
</feature>
<sequence>MRVASGPGDCLFGTLTLTTPAPTPPSTLRAASACCLAAPPNLAAAPLQRPRAARPVDRHPRRTEGLLPPRRRTKDARLDGAVKRQAFTGSQVGRDAEKQCQRASATMPRSKHIEDCADGHIRSTACTLSNALRRTTSGSGWMLSLGGKRAWAWRRFGPLLSCYERRDGRSVCAKPRSLLAIPVPCATKVFASGRHRLRSRSIVRLQRESSSTTRSRRAGAKGGHGWLRRELLGTVYASDATQP</sequence>
<gene>
    <name evidence="2" type="ORF">MCHLO_02114</name>
</gene>
<reference evidence="2" key="1">
    <citation type="submission" date="2014-09" db="EMBL/GenBank/DDBJ databases">
        <title>Genome sequence of the luminous mushroom Mycena chlorophos for searching fungal bioluminescence genes.</title>
        <authorList>
            <person name="Tanaka Y."/>
            <person name="Kasuga D."/>
            <person name="Oba Y."/>
            <person name="Hase S."/>
            <person name="Sato K."/>
            <person name="Oba Y."/>
            <person name="Sakakibara Y."/>
        </authorList>
    </citation>
    <scope>NUCLEOTIDE SEQUENCE</scope>
</reference>
<organism evidence="2 3">
    <name type="scientific">Mycena chlorophos</name>
    <name type="common">Agaric fungus</name>
    <name type="synonym">Agaricus chlorophos</name>
    <dbReference type="NCBI Taxonomy" id="658473"/>
    <lineage>
        <taxon>Eukaryota</taxon>
        <taxon>Fungi</taxon>
        <taxon>Dikarya</taxon>
        <taxon>Basidiomycota</taxon>
        <taxon>Agaricomycotina</taxon>
        <taxon>Agaricomycetes</taxon>
        <taxon>Agaricomycetidae</taxon>
        <taxon>Agaricales</taxon>
        <taxon>Marasmiineae</taxon>
        <taxon>Mycenaceae</taxon>
        <taxon>Mycena</taxon>
    </lineage>
</organism>
<evidence type="ECO:0000313" key="2">
    <source>
        <dbReference type="EMBL" id="GAT44497.1"/>
    </source>
</evidence>
<protein>
    <submittedName>
        <fullName evidence="2">Uncharacterized protein</fullName>
    </submittedName>
</protein>
<feature type="compositionally biased region" description="Basic and acidic residues" evidence="1">
    <location>
        <begin position="54"/>
        <end position="64"/>
    </location>
</feature>
<evidence type="ECO:0000256" key="1">
    <source>
        <dbReference type="SAM" id="MobiDB-lite"/>
    </source>
</evidence>
<keyword evidence="3" id="KW-1185">Reference proteome</keyword>
<evidence type="ECO:0000313" key="3">
    <source>
        <dbReference type="Proteomes" id="UP000815677"/>
    </source>
</evidence>
<dbReference type="EMBL" id="DF839781">
    <property type="protein sequence ID" value="GAT44497.1"/>
    <property type="molecule type" value="Genomic_DNA"/>
</dbReference>
<proteinExistence type="predicted"/>
<dbReference type="Proteomes" id="UP000815677">
    <property type="component" value="Unassembled WGS sequence"/>
</dbReference>
<accession>A0ABQ0L1X6</accession>